<organism evidence="2 3">
    <name type="scientific">Roseivirga misakiensis</name>
    <dbReference type="NCBI Taxonomy" id="1563681"/>
    <lineage>
        <taxon>Bacteria</taxon>
        <taxon>Pseudomonadati</taxon>
        <taxon>Bacteroidota</taxon>
        <taxon>Cytophagia</taxon>
        <taxon>Cytophagales</taxon>
        <taxon>Roseivirgaceae</taxon>
        <taxon>Roseivirga</taxon>
    </lineage>
</organism>
<accession>A0A1E5T5T7</accession>
<reference evidence="2 3" key="1">
    <citation type="submission" date="2016-08" db="EMBL/GenBank/DDBJ databases">
        <title>Draft genome of Fabibacter sp. strain SK-8.</title>
        <authorList>
            <person name="Wong S.-K."/>
            <person name="Hamasaki K."/>
            <person name="Yoshizawa S."/>
        </authorList>
    </citation>
    <scope>NUCLEOTIDE SEQUENCE [LARGE SCALE GENOMIC DNA]</scope>
    <source>
        <strain evidence="2 3">SK-8</strain>
    </source>
</reference>
<evidence type="ECO:0000313" key="3">
    <source>
        <dbReference type="Proteomes" id="UP000095552"/>
    </source>
</evidence>
<sequence length="561" mass="64206">MAGLRFSLIAFFCLILTSWNAMSQHISVNSAIVENFVRRTLISDSTAFQSNSLMARPILLQSVLGENKTQMNELSGLARPSLNLGGIIKLGILAPETYTKTTSHRPHTYNQGSLISAKGQQSIFSFGIYGKSKYVELQIKPEFLIAQNPSFDGFADDHAEIVWHRRFLWWNRIDTPERFGQPSISELLPGQSYLKFTYDHMSLAFSTENLWWGPGRRNSLIMSNNARGFPHLRLMTSKPIETIIGDFEGTLIMGRLSSSGFDPPQVSRTYLNNLSFIPKNEDDRAISGFTINYKPKWLKGLWLGYSQTTYRYLERSHEGNPYLAIFRNVFSGGNQIDFFSLPQNHSSFFFRLALPKAMGEIYAEYGLKDQSWNLRRLFSSIDNPNAVTFGFSKYIKTRWEKWPLLEISAELTSLQQYPFSSIVQANSWYLDGEVRQGYTNRGEVLGAAIGPGSNSQFIQLSIFKGLKSLSLNVERVVHNNDYFYYTFGPSQDNRRFWVDLNLGINLDLQKGPILISSQFNWIRSFNYQWQLTQFEGQPYYIGGKDVNNAHLSLKLTWLLCD</sequence>
<dbReference type="STRING" id="1563681.BFP71_03570"/>
<proteinExistence type="predicted"/>
<feature type="signal peptide" evidence="1">
    <location>
        <begin position="1"/>
        <end position="23"/>
    </location>
</feature>
<keyword evidence="3" id="KW-1185">Reference proteome</keyword>
<evidence type="ECO:0008006" key="4">
    <source>
        <dbReference type="Google" id="ProtNLM"/>
    </source>
</evidence>
<evidence type="ECO:0000256" key="1">
    <source>
        <dbReference type="SAM" id="SignalP"/>
    </source>
</evidence>
<keyword evidence="1" id="KW-0732">Signal</keyword>
<evidence type="ECO:0000313" key="2">
    <source>
        <dbReference type="EMBL" id="OEK06752.1"/>
    </source>
</evidence>
<dbReference type="EMBL" id="MDGQ01000003">
    <property type="protein sequence ID" value="OEK06752.1"/>
    <property type="molecule type" value="Genomic_DNA"/>
</dbReference>
<dbReference type="Proteomes" id="UP000095552">
    <property type="component" value="Unassembled WGS sequence"/>
</dbReference>
<protein>
    <recommendedName>
        <fullName evidence="4">Capsule assembly Wzi family protein</fullName>
    </recommendedName>
</protein>
<dbReference type="InterPro" id="IPR038636">
    <property type="entry name" value="Wzi_sf"/>
</dbReference>
<comment type="caution">
    <text evidence="2">The sequence shown here is derived from an EMBL/GenBank/DDBJ whole genome shotgun (WGS) entry which is preliminary data.</text>
</comment>
<dbReference type="InterPro" id="IPR026950">
    <property type="entry name" value="Caps_assemb_Wzi"/>
</dbReference>
<feature type="chain" id="PRO_5009186027" description="Capsule assembly Wzi family protein" evidence="1">
    <location>
        <begin position="24"/>
        <end position="561"/>
    </location>
</feature>
<dbReference type="Pfam" id="PF14052">
    <property type="entry name" value="Caps_assemb_Wzi"/>
    <property type="match status" value="1"/>
</dbReference>
<gene>
    <name evidence="2" type="ORF">BFP71_03570</name>
</gene>
<dbReference type="OrthoDB" id="1293009at2"/>
<dbReference type="Gene3D" id="2.40.160.130">
    <property type="entry name" value="Capsule assembly protein Wzi"/>
    <property type="match status" value="1"/>
</dbReference>
<name>A0A1E5T5T7_9BACT</name>
<dbReference type="AlphaFoldDB" id="A0A1E5T5T7"/>